<proteinExistence type="predicted"/>
<dbReference type="InterPro" id="IPR002433">
    <property type="entry name" value="Orn_de-COase"/>
</dbReference>
<evidence type="ECO:0000256" key="3">
    <source>
        <dbReference type="PIRSR" id="PIRSR600183-50"/>
    </source>
</evidence>
<feature type="domain" description="Orn/DAP/Arg decarboxylase 2 N-terminal" evidence="4">
    <location>
        <begin position="32"/>
        <end position="279"/>
    </location>
</feature>
<dbReference type="PRINTS" id="PR01179">
    <property type="entry name" value="ODADCRBXLASE"/>
</dbReference>
<name>A0A345UXG2_PSEFL</name>
<gene>
    <name evidence="5" type="ORF">CFN16_13860</name>
</gene>
<dbReference type="CDD" id="cd06843">
    <property type="entry name" value="PLPDE_III_PvsE_like"/>
    <property type="match status" value="1"/>
</dbReference>
<feature type="active site" description="Proton donor" evidence="3">
    <location>
        <position position="345"/>
    </location>
</feature>
<dbReference type="InterPro" id="IPR009006">
    <property type="entry name" value="Ala_racemase/Decarboxylase_C"/>
</dbReference>
<dbReference type="SUPFAM" id="SSF51419">
    <property type="entry name" value="PLP-binding barrel"/>
    <property type="match status" value="1"/>
</dbReference>
<reference evidence="5 6" key="1">
    <citation type="submission" date="2017-07" db="EMBL/GenBank/DDBJ databases">
        <title>Genome sequence of Pseudomonas NEP1.</title>
        <authorList>
            <person name="Nascimento F.X."/>
        </authorList>
    </citation>
    <scope>NUCLEOTIDE SEQUENCE [LARGE SCALE GENOMIC DNA]</scope>
    <source>
        <strain evidence="5 6">NEP1</strain>
    </source>
</reference>
<dbReference type="PANTHER" id="PTHR43727:SF2">
    <property type="entry name" value="GROUP IV DECARBOXYLASE"/>
    <property type="match status" value="1"/>
</dbReference>
<dbReference type="SUPFAM" id="SSF50621">
    <property type="entry name" value="Alanine racemase C-terminal domain-like"/>
    <property type="match status" value="1"/>
</dbReference>
<dbReference type="PANTHER" id="PTHR43727">
    <property type="entry name" value="DIAMINOPIMELATE DECARBOXYLASE"/>
    <property type="match status" value="1"/>
</dbReference>
<dbReference type="Pfam" id="PF02784">
    <property type="entry name" value="Orn_Arg_deC_N"/>
    <property type="match status" value="1"/>
</dbReference>
<dbReference type="AlphaFoldDB" id="A0A345UXG2"/>
<dbReference type="GO" id="GO:0008836">
    <property type="term" value="F:diaminopimelate decarboxylase activity"/>
    <property type="evidence" value="ECO:0007669"/>
    <property type="project" value="TreeGrafter"/>
</dbReference>
<evidence type="ECO:0000256" key="2">
    <source>
        <dbReference type="ARBA" id="ARBA00022898"/>
    </source>
</evidence>
<evidence type="ECO:0000313" key="6">
    <source>
        <dbReference type="Proteomes" id="UP000254535"/>
    </source>
</evidence>
<organism evidence="5 6">
    <name type="scientific">Pseudomonas fluorescens</name>
    <dbReference type="NCBI Taxonomy" id="294"/>
    <lineage>
        <taxon>Bacteria</taxon>
        <taxon>Pseudomonadati</taxon>
        <taxon>Pseudomonadota</taxon>
        <taxon>Gammaproteobacteria</taxon>
        <taxon>Pseudomonadales</taxon>
        <taxon>Pseudomonadaceae</taxon>
        <taxon>Pseudomonas</taxon>
    </lineage>
</organism>
<dbReference type="Gene3D" id="3.20.20.10">
    <property type="entry name" value="Alanine racemase"/>
    <property type="match status" value="1"/>
</dbReference>
<comment type="cofactor">
    <cofactor evidence="1 3">
        <name>pyridoxal 5'-phosphate</name>
        <dbReference type="ChEBI" id="CHEBI:597326"/>
    </cofactor>
</comment>
<dbReference type="GO" id="GO:0009089">
    <property type="term" value="P:lysine biosynthetic process via diaminopimelate"/>
    <property type="evidence" value="ECO:0007669"/>
    <property type="project" value="TreeGrafter"/>
</dbReference>
<dbReference type="InterPro" id="IPR022644">
    <property type="entry name" value="De-COase2_N"/>
</dbReference>
<dbReference type="Gene3D" id="2.40.37.10">
    <property type="entry name" value="Lyase, Ornithine Decarboxylase, Chain A, domain 1"/>
    <property type="match status" value="1"/>
</dbReference>
<dbReference type="Proteomes" id="UP000254535">
    <property type="component" value="Chromosome"/>
</dbReference>
<dbReference type="InterPro" id="IPR000183">
    <property type="entry name" value="Orn/DAP/Arg_de-COase"/>
</dbReference>
<dbReference type="InterPro" id="IPR029066">
    <property type="entry name" value="PLP-binding_barrel"/>
</dbReference>
<evidence type="ECO:0000259" key="4">
    <source>
        <dbReference type="Pfam" id="PF02784"/>
    </source>
</evidence>
<dbReference type="PRINTS" id="PR01182">
    <property type="entry name" value="ORNDCRBXLASE"/>
</dbReference>
<dbReference type="EMBL" id="CP022313">
    <property type="protein sequence ID" value="AXJ05164.1"/>
    <property type="molecule type" value="Genomic_DNA"/>
</dbReference>
<evidence type="ECO:0000256" key="1">
    <source>
        <dbReference type="ARBA" id="ARBA00001933"/>
    </source>
</evidence>
<evidence type="ECO:0000313" key="5">
    <source>
        <dbReference type="EMBL" id="AXJ05164.1"/>
    </source>
</evidence>
<dbReference type="GO" id="GO:0006596">
    <property type="term" value="P:polyamine biosynthetic process"/>
    <property type="evidence" value="ECO:0007669"/>
    <property type="project" value="InterPro"/>
</dbReference>
<dbReference type="RefSeq" id="WP_115077976.1">
    <property type="nucleotide sequence ID" value="NZ_CP022313.1"/>
</dbReference>
<feature type="modified residue" description="N6-(pyridoxal phosphate)lysine" evidence="3">
    <location>
        <position position="55"/>
    </location>
</feature>
<sequence length="407" mass="45368">MADLTVPVLEAIDRVRAANPDPLAAFIYDLDALQTHVREVMDALPPKVELYYAIKANSEAPLLEVLAPLVSGFEISSGGEIERVMTCPIRKPYVFSGPGKLDSDLRAALAHQVEAIHVESLNEIERLQRLANEAGRVQPVFIRINPQLPAQQSSKLAMAGTATPFGIDESELGEAVQRVDRATHLCLKGFHVHAMSHQMSVERHEQLLDFYLQRWSEWKALAAYPEQLTHLNAGGGIGVDYLSGQRFDWQRLCRYLERRLGDQPDAPILRFEPGRFISAFCGYYVIEVLDTKTSHGEHFIVCRGGTHQFRLPAAQSHDHPLIHLPQTPPTAKSTERNWTVVGQLCTPKDVLSRQQPLTGVEVGDLLVLPMAGAYGYNISHADFLCHPRPPQHFVHRGALLEGVGLWQ</sequence>
<accession>A0A345UXG2</accession>
<protein>
    <submittedName>
        <fullName evidence="5">Diaminopimelate decarboxylase</fullName>
    </submittedName>
</protein>
<keyword evidence="2 3" id="KW-0663">Pyridoxal phosphate</keyword>